<evidence type="ECO:0000313" key="2">
    <source>
        <dbReference type="Proteomes" id="UP001596060"/>
    </source>
</evidence>
<comment type="caution">
    <text evidence="1">The sequence shown here is derived from an EMBL/GenBank/DDBJ whole genome shotgun (WGS) entry which is preliminary data.</text>
</comment>
<dbReference type="InterPro" id="IPR027417">
    <property type="entry name" value="P-loop_NTPase"/>
</dbReference>
<keyword evidence="2" id="KW-1185">Reference proteome</keyword>
<dbReference type="RefSeq" id="WP_377816835.1">
    <property type="nucleotide sequence ID" value="NZ_JBHSLU010000019.1"/>
</dbReference>
<gene>
    <name evidence="1" type="ORF">ACFPN9_10450</name>
</gene>
<evidence type="ECO:0000313" key="1">
    <source>
        <dbReference type="EMBL" id="MFC5505678.1"/>
    </source>
</evidence>
<dbReference type="EMBL" id="JBHSLU010000019">
    <property type="protein sequence ID" value="MFC5505678.1"/>
    <property type="molecule type" value="Genomic_DNA"/>
</dbReference>
<feature type="non-terminal residue" evidence="1">
    <location>
        <position position="355"/>
    </location>
</feature>
<organism evidence="1 2">
    <name type="scientific">Bosea massiliensis</name>
    <dbReference type="NCBI Taxonomy" id="151419"/>
    <lineage>
        <taxon>Bacteria</taxon>
        <taxon>Pseudomonadati</taxon>
        <taxon>Pseudomonadota</taxon>
        <taxon>Alphaproteobacteria</taxon>
        <taxon>Hyphomicrobiales</taxon>
        <taxon>Boseaceae</taxon>
        <taxon>Bosea</taxon>
    </lineage>
</organism>
<protein>
    <submittedName>
        <fullName evidence="1">Uncharacterized protein</fullName>
    </submittedName>
</protein>
<reference evidence="2" key="1">
    <citation type="journal article" date="2019" name="Int. J. Syst. Evol. Microbiol.">
        <title>The Global Catalogue of Microorganisms (GCM) 10K type strain sequencing project: providing services to taxonomists for standard genome sequencing and annotation.</title>
        <authorList>
            <consortium name="The Broad Institute Genomics Platform"/>
            <consortium name="The Broad Institute Genome Sequencing Center for Infectious Disease"/>
            <person name="Wu L."/>
            <person name="Ma J."/>
        </authorList>
    </citation>
    <scope>NUCLEOTIDE SEQUENCE [LARGE SCALE GENOMIC DNA]</scope>
    <source>
        <strain evidence="2">CCUG 43117</strain>
    </source>
</reference>
<dbReference type="SUPFAM" id="SSF52540">
    <property type="entry name" value="P-loop containing nucleoside triphosphate hydrolases"/>
    <property type="match status" value="1"/>
</dbReference>
<dbReference type="Proteomes" id="UP001596060">
    <property type="component" value="Unassembled WGS sequence"/>
</dbReference>
<name>A0ABW0P0R2_9HYPH</name>
<proteinExistence type="predicted"/>
<sequence>MDISQNQTETASRLSGETTKSGVKLGATAGFVNVGVELGGDAQSTSAITKSRTKTRSSKVIALKGLSDYTGTIVIDDFHYIETDIQRSLIRALKQKIFDGLRVVVLAVPHRAYDVVKVETEMTGRVRQIEIPKWSNDELSEIPNIGFDKLNADVPDHIRNTLVSESFASPHLMQWFCSRICTDNGIDVTLSERKSISIDDERSFFSEIAVNTSKLAFDRLAAGPRQRTDRIARSFSDGTQGDIYLAILRAISATGPKLALTYEEVRSKLRELMSGEIPQSHEVSRVLVKMTEIARDKIEGEAVIEWDDDEKILHIIDPFFAFYLGRKPIRPSGRFQRRRFRDSSSERGAWRWDAT</sequence>
<accession>A0ABW0P0R2</accession>